<dbReference type="InterPro" id="IPR001965">
    <property type="entry name" value="Znf_PHD"/>
</dbReference>
<dbReference type="InterPro" id="IPR004092">
    <property type="entry name" value="Mbt"/>
</dbReference>
<feature type="compositionally biased region" description="Low complexity" evidence="10">
    <location>
        <begin position="684"/>
        <end position="693"/>
    </location>
</feature>
<keyword evidence="6" id="KW-0805">Transcription regulation</keyword>
<sequence>MAAWWARYLKGSPSPAPVSASLRELFIVVFHRRRRFQATTTDTAASSTMARAPRCVKISTSAASAGDVPASQEGPRSVLHDEATSLQKHHTATAIIVVAAASAATAAATATDDDNDGDDASAGLVSTDCCATRTLSTKRDWPRVCRIAQLITSHRQVPYGQGCYHYPPPPPPPLPTPPPSELAYPPIAALPPWPYHQPSYDNILPSPPIMTPTGTPYFTYSNMGSMETYGRQMIIEHAMPLSPPLVPPPAPATKMTATNKAVVASKRETTKGNGGDVKNATAPKGSNGDAKASVTPATTTPNMTMPTITTLVTTTPATTMPAMTTSATTTSATTTPATTTPVTITSAPKPSFVIKPKQAIGRPKNIEIRLRIRTDGQKEAFKTVQEKAAAAPMRLPVMSPNLRLARRRNVLAVDDDEAEDALAGKKDQTPAEASVAKVEGETMMVPMETSVAPTESSVTEVAFKPEIPTIEPMVKPVESSVKVETRLEIPIFAFTSSVELDNQKTGPNNLDKGRKRSRRWDVMPENYVPRAEIQVAHDDAAKSIDVLQPKEAGPFGKGVEQATRTMDDVIANSSKNIKFKIGVREIVSEKDLSETAPAHQNSRQYDATKADDTSKAAAPSRDFSDLYENLSELSDAGDLSESEHEMDMDIHFPATNGINATSTSSTTSRVASEPADDDAESESEASSVTSLSDSDSDWDDDASSLQSDDDVLGPWVELGLIATRRDPRLASWTPEDSVDTPDTEEVGLQGSMEEAGMVAEEQTAAALAGDLFLCEECAETCFSLDRSPWDVVELCGNCFGQLVPTINGFGKGDECQVEADGQILDSAEHGNLEAENEQPAQRDTSISNMNQDVPSNPSELTDIGLEQREGIPELMKEQSSDNLDITPRAEQCPPKRTYTKHVHRKGEHVHHKGEHVHRKGEHVHRKGEHVHRKGEHVHRKGKHAHRKGEHVHRKGEHVHRKGEHVHWAKVGTEQRRPTKRIPEQFSDILEPAVHAEHRFATRRKSAQSTSESTEIEPISPVESVPEQFPNSLDAATQAERSAARRKSAHRKFISNIRYTPAPHQQTTAFLHHQLSEATSSRDTTYDPQVPDYYTTGAFLTRSTVRMLGDAYDFDSNSDRQWNYLQREQRRATNRKYAPRKSIEPTNDTAMPHEETLTPVEPESSETSTMKEISDEQISDCLPTVASSHKFSHKKLAPTKYSPVPNQQVTALSQSQSSERYAIQDAQSFDYFTTGAFLTRSTVRKLADAFGFEPNPYGYRYGTQVAVLALDGKWDEGKLTEMRQSKVRVHFKGYKKDIYDQWIMMGSRRLRVLSNDVPIQAPKSSRLGYLFEVEENPEFENEAKLRRKQQHHMEPESAEPGPAEPESAETAPKQTNERFLRRRRPQMSLQSVSGHEQTGGRRRQETSSRNKSSFEMDNDTTAQSSSVEASSYRTTGAFMTRRALRQLSGPSGFGLNLYGYEFNQHIKVLNLDKKWYEARLVALENGRVRIHYCGVDAFFDEWIPEGSRRIKVTSEADLEDGVCREEIEQPQTKDEEWLPISRPGKRRRRERSDALTSKTSKPERAEKRQRREEIPDEVVTEKEPDSNLEPDDWVEREQNLRRSLRRLGCDRSEPRDAPRNPNELRARLRPGSHLEARDRNKEWLAATVVAVRGYRVLVHYEGYPQYFDEWMDINSERLRIGELEEGEEEEEMEATPQYQGKKRQRQSPSQCQDSVEAVEPEAEYFREDMEGVEWEESANWQVYCNQCHIMIKQFRYYCTYCEVPSEGSDYQSFELCLWCFSHQFPEYHHHPRSSFAVQSIMNTDELGPVPVKGELVSTYEKDVVDVDYQSDTEDQELLRADMPLDSDKGYAYLKRWSKRKICSFCNDDDTSGQYGGFIGPFVIATMNRRGEEKKRSFWVHDACARYSPEVFVTKEDEWYNVTAALRRGRGMKCAYCKEKGATVGCFDPKCSRSFHLPCTQKPVLYFQNGVIFWCPTHEALFKKKGRSMKTSSDATDVPNRCKRSCGIRAYLAANAISRRLTCVRMSCFENKFPEDHEHDRDFFEETSVAIIKEMEAEKKAEAARAKQEVNATVTRKPLLFPKGRRKNKLYCSYCWTESSDRWRKGYNGVLMCEGCFERTSLDLAQSDEPKKAPLVLDANSADKYAASIEDYTHQPYLTRTSCSANKFDDTRSDALYLTSYEPGDHQLFSLAFDSSYFDIPGRAPRWATHSGTDYHGTWLPQTVRRPDTDYFNDTRTEQSCALPGSMKGFYPISWEEARMRSSLSYCNAAYLIITLCSPSRCCGVDINPAAVALSQRNCSFATPPGFATAEHRPIIVQADSRNLSGSLFEDESYDHILSHPPYKDCVAYSTHIDGDLSRFPTVEEFEREMTKVVNESWRLLKMGRRLTLGIGDNREHCFYIPVSFQMMRQYIDCGFELEELVVKRQRYCSAFGLGTYLCVQFDFLCFTHEFIATFKKVKREGHDCLLLQVRFIFFEPFPTNNPDDVPCDSHVKLTYVRRAIPQCPIARKSVVMGTVWVFKPTREHSFADLCVSRMVERFGKDDANWEEVRLEFMSKEVGPVIHPGDTIEDQQGEERGWYDRITESHYCRERRGAIVGVRETPTQTYPGEQPNAARFGNARANCLPLPPPLHSQGLISELSEDSDDVSHHQHMISKPPLPWPAPTSLRLVPHVPNTALESRQVPLYRTTIIQIAHEAAALLPTSGMFVVGTQDVRGEDGRLWPLGLLVLEDINREIGEGLLKLREMVTAVPEGYQKDRKKVLTKEDAMGEGCVLDEEATGTIKHLPIVHAIYLIFVK</sequence>
<evidence type="ECO:0000256" key="9">
    <source>
        <dbReference type="PROSITE-ProRule" id="PRU00094"/>
    </source>
</evidence>
<dbReference type="PANTHER" id="PTHR45888:SF5">
    <property type="entry name" value="D4, ISOFORM A"/>
    <property type="match status" value="1"/>
</dbReference>
<dbReference type="PANTHER" id="PTHR45888">
    <property type="entry name" value="HL01030P-RELATED"/>
    <property type="match status" value="1"/>
</dbReference>
<name>A0A433DK48_9FUNG</name>
<feature type="compositionally biased region" description="Basic and acidic residues" evidence="10">
    <location>
        <begin position="1397"/>
        <end position="1413"/>
    </location>
</feature>
<evidence type="ECO:0000313" key="14">
    <source>
        <dbReference type="Proteomes" id="UP000268093"/>
    </source>
</evidence>
<feature type="compositionally biased region" description="Acidic residues" evidence="10">
    <location>
        <begin position="694"/>
        <end position="710"/>
    </location>
</feature>
<dbReference type="CDD" id="cd15571">
    <property type="entry name" value="ePHD"/>
    <property type="match status" value="1"/>
</dbReference>
<feature type="region of interest" description="Disordered" evidence="10">
    <location>
        <begin position="998"/>
        <end position="1029"/>
    </location>
</feature>
<feature type="region of interest" description="Disordered" evidence="10">
    <location>
        <begin position="1340"/>
        <end position="1429"/>
    </location>
</feature>
<keyword evidence="3" id="KW-0677">Repeat</keyword>
<proteinExistence type="predicted"/>
<evidence type="ECO:0000259" key="12">
    <source>
        <dbReference type="PROSITE" id="PS51805"/>
    </source>
</evidence>
<feature type="region of interest" description="Disordered" evidence="10">
    <location>
        <begin position="898"/>
        <end position="963"/>
    </location>
</feature>
<dbReference type="GO" id="GO:0006355">
    <property type="term" value="P:regulation of DNA-templated transcription"/>
    <property type="evidence" value="ECO:0007669"/>
    <property type="project" value="InterPro"/>
</dbReference>
<dbReference type="Gene3D" id="2.30.30.140">
    <property type="match status" value="3"/>
</dbReference>
<dbReference type="InterPro" id="IPR029063">
    <property type="entry name" value="SAM-dependent_MTases_sf"/>
</dbReference>
<comment type="subcellular location">
    <subcellularLocation>
        <location evidence="1">Nucleus</location>
    </subcellularLocation>
</comment>
<feature type="region of interest" description="Disordered" evidence="10">
    <location>
        <begin position="832"/>
        <end position="858"/>
    </location>
</feature>
<evidence type="ECO:0000256" key="6">
    <source>
        <dbReference type="ARBA" id="ARBA00023015"/>
    </source>
</evidence>
<feature type="region of interest" description="Disordered" evidence="10">
    <location>
        <begin position="1127"/>
        <end position="1165"/>
    </location>
</feature>
<feature type="region of interest" description="Disordered" evidence="10">
    <location>
        <begin position="1525"/>
        <end position="1630"/>
    </location>
</feature>
<feature type="region of interest" description="Disordered" evidence="10">
    <location>
        <begin position="325"/>
        <end position="344"/>
    </location>
</feature>
<dbReference type="Gene3D" id="3.40.50.150">
    <property type="entry name" value="Vaccinia Virus protein VP39"/>
    <property type="match status" value="1"/>
</dbReference>
<evidence type="ECO:0008006" key="15">
    <source>
        <dbReference type="Google" id="ProtNLM"/>
    </source>
</evidence>
<evidence type="ECO:0000256" key="3">
    <source>
        <dbReference type="ARBA" id="ARBA00022737"/>
    </source>
</evidence>
<evidence type="ECO:0000256" key="8">
    <source>
        <dbReference type="ARBA" id="ARBA00023242"/>
    </source>
</evidence>
<feature type="compositionally biased region" description="Polar residues" evidence="10">
    <location>
        <begin position="838"/>
        <end position="858"/>
    </location>
</feature>
<evidence type="ECO:0000256" key="4">
    <source>
        <dbReference type="ARBA" id="ARBA00022771"/>
    </source>
</evidence>
<accession>A0A433DK48</accession>
<dbReference type="GO" id="GO:0043565">
    <property type="term" value="F:sequence-specific DNA binding"/>
    <property type="evidence" value="ECO:0007669"/>
    <property type="project" value="InterPro"/>
</dbReference>
<feature type="domain" description="GATA-type" evidence="11">
    <location>
        <begin position="2084"/>
        <end position="2114"/>
    </location>
</feature>
<feature type="region of interest" description="Disordered" evidence="10">
    <location>
        <begin position="1682"/>
        <end position="1714"/>
    </location>
</feature>
<evidence type="ECO:0000259" key="11">
    <source>
        <dbReference type="PROSITE" id="PS50114"/>
    </source>
</evidence>
<dbReference type="CDD" id="cd20104">
    <property type="entry name" value="MBT_PHF20L1-like"/>
    <property type="match status" value="1"/>
</dbReference>
<dbReference type="GO" id="GO:0005634">
    <property type="term" value="C:nucleus"/>
    <property type="evidence" value="ECO:0007669"/>
    <property type="project" value="UniProtKB-SubCell"/>
</dbReference>
<dbReference type="PROSITE" id="PS51805">
    <property type="entry name" value="EPHD"/>
    <property type="match status" value="1"/>
</dbReference>
<dbReference type="SUPFAM" id="SSF63748">
    <property type="entry name" value="Tudor/PWWP/MBT"/>
    <property type="match status" value="1"/>
</dbReference>
<evidence type="ECO:0000256" key="10">
    <source>
        <dbReference type="SAM" id="MobiDB-lite"/>
    </source>
</evidence>
<dbReference type="InterPro" id="IPR013083">
    <property type="entry name" value="Znf_RING/FYVE/PHD"/>
</dbReference>
<dbReference type="GO" id="GO:0008270">
    <property type="term" value="F:zinc ion binding"/>
    <property type="evidence" value="ECO:0007669"/>
    <property type="project" value="UniProtKB-KW"/>
</dbReference>
<dbReference type="Gene3D" id="3.30.40.10">
    <property type="entry name" value="Zinc/RING finger domain, C3HC4 (zinc finger)"/>
    <property type="match status" value="1"/>
</dbReference>
<feature type="compositionally biased region" description="Polar residues" evidence="10">
    <location>
        <begin position="1386"/>
        <end position="1395"/>
    </location>
</feature>
<feature type="compositionally biased region" description="Low complexity" evidence="10">
    <location>
        <begin position="295"/>
        <end position="304"/>
    </location>
</feature>
<feature type="region of interest" description="Disordered" evidence="10">
    <location>
        <begin position="653"/>
        <end position="710"/>
    </location>
</feature>
<feature type="domain" description="PHD-type" evidence="12">
    <location>
        <begin position="1858"/>
        <end position="1977"/>
    </location>
</feature>
<dbReference type="Proteomes" id="UP000268093">
    <property type="component" value="Unassembled WGS sequence"/>
</dbReference>
<evidence type="ECO:0000256" key="1">
    <source>
        <dbReference type="ARBA" id="ARBA00004123"/>
    </source>
</evidence>
<feature type="compositionally biased region" description="Basic and acidic residues" evidence="10">
    <location>
        <begin position="1606"/>
        <end position="1630"/>
    </location>
</feature>
<feature type="compositionally biased region" description="Acidic residues" evidence="10">
    <location>
        <begin position="1682"/>
        <end position="1692"/>
    </location>
</feature>
<feature type="compositionally biased region" description="Low complexity" evidence="10">
    <location>
        <begin position="1357"/>
        <end position="1371"/>
    </location>
</feature>
<dbReference type="PROSITE" id="PS50114">
    <property type="entry name" value="GATA_ZN_FINGER_2"/>
    <property type="match status" value="1"/>
</dbReference>
<keyword evidence="4 9" id="KW-0863">Zinc-finger</keyword>
<dbReference type="OrthoDB" id="161570at2759"/>
<evidence type="ECO:0000256" key="5">
    <source>
        <dbReference type="ARBA" id="ARBA00022833"/>
    </source>
</evidence>
<feature type="compositionally biased region" description="Acidic residues" evidence="10">
    <location>
        <begin position="674"/>
        <end position="683"/>
    </location>
</feature>
<gene>
    <name evidence="13" type="ORF">BC936DRAFT_149251</name>
</gene>
<comment type="caution">
    <text evidence="13">The sequence shown here is derived from an EMBL/GenBank/DDBJ whole genome shotgun (WGS) entry which is preliminary data.</text>
</comment>
<keyword evidence="7" id="KW-0804">Transcription</keyword>
<keyword evidence="2" id="KW-0479">Metal-binding</keyword>
<dbReference type="InterPro" id="IPR000679">
    <property type="entry name" value="Znf_GATA"/>
</dbReference>
<dbReference type="SMART" id="SM00561">
    <property type="entry name" value="MBT"/>
    <property type="match status" value="1"/>
</dbReference>
<dbReference type="Pfam" id="PF13771">
    <property type="entry name" value="zf-HC5HC2H"/>
    <property type="match status" value="1"/>
</dbReference>
<dbReference type="SUPFAM" id="SSF53335">
    <property type="entry name" value="S-adenosyl-L-methionine-dependent methyltransferases"/>
    <property type="match status" value="1"/>
</dbReference>
<dbReference type="SMART" id="SM00249">
    <property type="entry name" value="PHD"/>
    <property type="match status" value="1"/>
</dbReference>
<feature type="non-terminal residue" evidence="13">
    <location>
        <position position="2794"/>
    </location>
</feature>
<feature type="region of interest" description="Disordered" evidence="10">
    <location>
        <begin position="266"/>
        <end position="304"/>
    </location>
</feature>
<dbReference type="Pfam" id="PF02820">
    <property type="entry name" value="MBT"/>
    <property type="match status" value="1"/>
</dbReference>
<feature type="compositionally biased region" description="Basic and acidic residues" evidence="10">
    <location>
        <begin position="1525"/>
        <end position="1535"/>
    </location>
</feature>
<keyword evidence="8" id="KW-0539">Nucleus</keyword>
<feature type="region of interest" description="Disordered" evidence="10">
    <location>
        <begin position="592"/>
        <end position="623"/>
    </location>
</feature>
<protein>
    <recommendedName>
        <fullName evidence="15">PHD-type domain-containing protein</fullName>
    </recommendedName>
</protein>
<evidence type="ECO:0000256" key="7">
    <source>
        <dbReference type="ARBA" id="ARBA00023163"/>
    </source>
</evidence>
<reference evidence="13 14" key="1">
    <citation type="journal article" date="2018" name="New Phytol.">
        <title>Phylogenomics of Endogonaceae and evolution of mycorrhizas within Mucoromycota.</title>
        <authorList>
            <person name="Chang Y."/>
            <person name="Desiro A."/>
            <person name="Na H."/>
            <person name="Sandor L."/>
            <person name="Lipzen A."/>
            <person name="Clum A."/>
            <person name="Barry K."/>
            <person name="Grigoriev I.V."/>
            <person name="Martin F.M."/>
            <person name="Stajich J.E."/>
            <person name="Smith M.E."/>
            <person name="Bonito G."/>
            <person name="Spatafora J.W."/>
        </authorList>
    </citation>
    <scope>NUCLEOTIDE SEQUENCE [LARGE SCALE GENOMIC DNA]</scope>
    <source>
        <strain evidence="13 14">GMNB39</strain>
    </source>
</reference>
<dbReference type="InterPro" id="IPR034732">
    <property type="entry name" value="EPHD"/>
</dbReference>
<feature type="compositionally biased region" description="Polar residues" evidence="10">
    <location>
        <begin position="1414"/>
        <end position="1429"/>
    </location>
</feature>
<evidence type="ECO:0000313" key="13">
    <source>
        <dbReference type="EMBL" id="RUP51248.1"/>
    </source>
</evidence>
<feature type="compositionally biased region" description="Low complexity" evidence="10">
    <location>
        <begin position="1008"/>
        <end position="1023"/>
    </location>
</feature>
<dbReference type="SUPFAM" id="SSF57850">
    <property type="entry name" value="RING/U-box"/>
    <property type="match status" value="1"/>
</dbReference>
<keyword evidence="5" id="KW-0862">Zinc</keyword>
<organism evidence="13 14">
    <name type="scientific">Jimgerdemannia flammicorona</name>
    <dbReference type="NCBI Taxonomy" id="994334"/>
    <lineage>
        <taxon>Eukaryota</taxon>
        <taxon>Fungi</taxon>
        <taxon>Fungi incertae sedis</taxon>
        <taxon>Mucoromycota</taxon>
        <taxon>Mucoromycotina</taxon>
        <taxon>Endogonomycetes</taxon>
        <taxon>Endogonales</taxon>
        <taxon>Endogonaceae</taxon>
        <taxon>Jimgerdemannia</taxon>
    </lineage>
</organism>
<keyword evidence="14" id="KW-1185">Reference proteome</keyword>
<dbReference type="EMBL" id="RBNI01000867">
    <property type="protein sequence ID" value="RUP51248.1"/>
    <property type="molecule type" value="Genomic_DNA"/>
</dbReference>
<evidence type="ECO:0000256" key="2">
    <source>
        <dbReference type="ARBA" id="ARBA00022723"/>
    </source>
</evidence>
<feature type="compositionally biased region" description="Basic and acidic residues" evidence="10">
    <location>
        <begin position="1559"/>
        <end position="1584"/>
    </location>
</feature>
<feature type="compositionally biased region" description="Low complexity" evidence="10">
    <location>
        <begin position="661"/>
        <end position="673"/>
    </location>
</feature>